<dbReference type="Proteomes" id="UP001139150">
    <property type="component" value="Unassembled WGS sequence"/>
</dbReference>
<evidence type="ECO:0000313" key="2">
    <source>
        <dbReference type="Proteomes" id="UP001139150"/>
    </source>
</evidence>
<dbReference type="AlphaFoldDB" id="A0A9X2CUV2"/>
<proteinExistence type="predicted"/>
<dbReference type="RefSeq" id="WP_250097580.1">
    <property type="nucleotide sequence ID" value="NZ_JAKRYL010000018.1"/>
</dbReference>
<organism evidence="1 2">
    <name type="scientific">Halalkalibacter alkaliphilus</name>
    <dbReference type="NCBI Taxonomy" id="2917993"/>
    <lineage>
        <taxon>Bacteria</taxon>
        <taxon>Bacillati</taxon>
        <taxon>Bacillota</taxon>
        <taxon>Bacilli</taxon>
        <taxon>Bacillales</taxon>
        <taxon>Bacillaceae</taxon>
        <taxon>Halalkalibacter</taxon>
    </lineage>
</organism>
<dbReference type="Pfam" id="PF11007">
    <property type="entry name" value="CotJA"/>
    <property type="match status" value="1"/>
</dbReference>
<evidence type="ECO:0000313" key="1">
    <source>
        <dbReference type="EMBL" id="MCL7748693.1"/>
    </source>
</evidence>
<keyword evidence="2" id="KW-1185">Reference proteome</keyword>
<gene>
    <name evidence="1" type="ORF">MF646_16325</name>
</gene>
<comment type="caution">
    <text evidence="1">The sequence shown here is derived from an EMBL/GenBank/DDBJ whole genome shotgun (WGS) entry which is preliminary data.</text>
</comment>
<name>A0A9X2CUV2_9BACI</name>
<reference evidence="1" key="1">
    <citation type="submission" date="2022-02" db="EMBL/GenBank/DDBJ databases">
        <title>Halalkalibacter sp. nov. isolated from Lonar Lake, India.</title>
        <authorList>
            <person name="Joshi A."/>
            <person name="Thite S."/>
            <person name="Lodha T."/>
        </authorList>
    </citation>
    <scope>NUCLEOTIDE SEQUENCE</scope>
    <source>
        <strain evidence="1">MEB205</strain>
    </source>
</reference>
<dbReference type="EMBL" id="JAKRYL010000018">
    <property type="protein sequence ID" value="MCL7748693.1"/>
    <property type="molecule type" value="Genomic_DNA"/>
</dbReference>
<dbReference type="InterPro" id="IPR020256">
    <property type="entry name" value="Spore_coat_CotJA"/>
</dbReference>
<protein>
    <submittedName>
        <fullName evidence="1">Spore coat associated protein CotJA</fullName>
    </submittedName>
</protein>
<sequence length="77" mass="9218">MDYFTTRKQYYPYVSPFNPCPPITVKTFVTAPNLYLTFQPPNLPQFSPHEALQKGTLWKYFYDPYYGPYEKREGYTT</sequence>
<accession>A0A9X2CUV2</accession>